<dbReference type="Proteomes" id="UP000216308">
    <property type="component" value="Unassembled WGS sequence"/>
</dbReference>
<evidence type="ECO:0000256" key="1">
    <source>
        <dbReference type="SAM" id="MobiDB-lite"/>
    </source>
</evidence>
<evidence type="ECO:0000259" key="2">
    <source>
        <dbReference type="Pfam" id="PF00745"/>
    </source>
</evidence>
<dbReference type="RefSeq" id="WP_094530810.1">
    <property type="nucleotide sequence ID" value="NZ_NHPJ01000059.1"/>
</dbReference>
<dbReference type="InterPro" id="IPR036453">
    <property type="entry name" value="GluRdtase_dimer_dom_sf"/>
</dbReference>
<dbReference type="SUPFAM" id="SSF69075">
    <property type="entry name" value="Glutamyl tRNA-reductase dimerization domain"/>
    <property type="match status" value="1"/>
</dbReference>
<accession>A0A256IM19</accession>
<organism evidence="3 4">
    <name type="scientific">Halorubrum halodurans</name>
    <dbReference type="NCBI Taxonomy" id="1383851"/>
    <lineage>
        <taxon>Archaea</taxon>
        <taxon>Methanobacteriati</taxon>
        <taxon>Methanobacteriota</taxon>
        <taxon>Stenosarchaea group</taxon>
        <taxon>Halobacteria</taxon>
        <taxon>Halobacteriales</taxon>
        <taxon>Haloferacaceae</taxon>
        <taxon>Halorubrum</taxon>
    </lineage>
</organism>
<name>A0A256IM19_9EURY</name>
<evidence type="ECO:0000313" key="3">
    <source>
        <dbReference type="EMBL" id="OYR57561.1"/>
    </source>
</evidence>
<dbReference type="GO" id="GO:0050661">
    <property type="term" value="F:NADP binding"/>
    <property type="evidence" value="ECO:0007669"/>
    <property type="project" value="InterPro"/>
</dbReference>
<dbReference type="AlphaFoldDB" id="A0A256IM19"/>
<feature type="domain" description="Tetrapyrrole biosynthesis glutamyl-tRNA reductase dimerisation" evidence="2">
    <location>
        <begin position="24"/>
        <end position="104"/>
    </location>
</feature>
<dbReference type="Pfam" id="PF00745">
    <property type="entry name" value="GlutR_dimer"/>
    <property type="match status" value="1"/>
</dbReference>
<sequence length="117" mass="13488">MTPERSNKERRPNCRDDAPDTGVDADCVLRRLQHRTARIERREIEEALSKLENCGDLTDEQRQTVRLFGGTLAWRLTADFESILKQCSQNNQATARAVARLFNLVPESYFDDECEQS</sequence>
<dbReference type="OrthoDB" id="4562at2157"/>
<dbReference type="EMBL" id="NHPJ01000059">
    <property type="protein sequence ID" value="OYR57561.1"/>
    <property type="molecule type" value="Genomic_DNA"/>
</dbReference>
<protein>
    <recommendedName>
        <fullName evidence="2">Tetrapyrrole biosynthesis glutamyl-tRNA reductase dimerisation domain-containing protein</fullName>
    </recommendedName>
</protein>
<proteinExistence type="predicted"/>
<evidence type="ECO:0000313" key="4">
    <source>
        <dbReference type="Proteomes" id="UP000216308"/>
    </source>
</evidence>
<reference evidence="3 4" key="1">
    <citation type="journal article" date="2014" name="Front. Microbiol.">
        <title>Population and genomic analysis of the genus Halorubrum.</title>
        <authorList>
            <person name="Fullmer M.S."/>
            <person name="Soucy S.M."/>
            <person name="Swithers K.S."/>
            <person name="Makkay A.M."/>
            <person name="Wheeler R."/>
            <person name="Ventosa A."/>
            <person name="Gogarten J.P."/>
            <person name="Papke R.T."/>
        </authorList>
    </citation>
    <scope>NUCLEOTIDE SEQUENCE [LARGE SCALE GENOMIC DNA]</scope>
    <source>
        <strain evidence="3 4">Cb34</strain>
    </source>
</reference>
<feature type="compositionally biased region" description="Basic and acidic residues" evidence="1">
    <location>
        <begin position="1"/>
        <end position="18"/>
    </location>
</feature>
<feature type="region of interest" description="Disordered" evidence="1">
    <location>
        <begin position="1"/>
        <end position="20"/>
    </location>
</feature>
<keyword evidence="4" id="KW-1185">Reference proteome</keyword>
<dbReference type="InterPro" id="IPR015896">
    <property type="entry name" value="4pyrrol_synth_GluRdtase_dimer"/>
</dbReference>
<gene>
    <name evidence="3" type="ORF">DJ70_05230</name>
</gene>
<dbReference type="GO" id="GO:0033014">
    <property type="term" value="P:tetrapyrrole biosynthetic process"/>
    <property type="evidence" value="ECO:0007669"/>
    <property type="project" value="InterPro"/>
</dbReference>
<comment type="caution">
    <text evidence="3">The sequence shown here is derived from an EMBL/GenBank/DDBJ whole genome shotgun (WGS) entry which is preliminary data.</text>
</comment>
<dbReference type="GO" id="GO:0008883">
    <property type="term" value="F:glutamyl-tRNA reductase activity"/>
    <property type="evidence" value="ECO:0007669"/>
    <property type="project" value="InterPro"/>
</dbReference>